<dbReference type="Gene3D" id="2.40.70.10">
    <property type="entry name" value="Acid Proteases"/>
    <property type="match status" value="1"/>
</dbReference>
<name>A0A024G5I0_9STRA</name>
<evidence type="ECO:0000313" key="1">
    <source>
        <dbReference type="EMBL" id="CCI41575.1"/>
    </source>
</evidence>
<keyword evidence="2" id="KW-1185">Reference proteome</keyword>
<dbReference type="InParanoid" id="A0A024G5I0"/>
<comment type="caution">
    <text evidence="1">The sequence shown here is derived from an EMBL/GenBank/DDBJ whole genome shotgun (WGS) entry which is preliminary data.</text>
</comment>
<sequence>MSTSCHGKKWIPAVPDTAKLFHPKSVLIGPFTADISLGNSELDVQMFLTNEEKVSFDFGLLISEVPRSVYIQISNVQLILDISSDRFNCELSKDDKWPIISINFFPSQQNPEQIFLFTKEEYIVRIPGRKNEKQMCTLALKSSLVEHSWIIGATFAKRHKVEFKKVAFKYGVEQYRLQLTEAEQYRLQLTEANPPSKR</sequence>
<proteinExistence type="predicted"/>
<organism evidence="1 2">
    <name type="scientific">Albugo candida</name>
    <dbReference type="NCBI Taxonomy" id="65357"/>
    <lineage>
        <taxon>Eukaryota</taxon>
        <taxon>Sar</taxon>
        <taxon>Stramenopiles</taxon>
        <taxon>Oomycota</taxon>
        <taxon>Peronosporomycetes</taxon>
        <taxon>Albuginales</taxon>
        <taxon>Albuginaceae</taxon>
        <taxon>Albugo</taxon>
    </lineage>
</organism>
<dbReference type="InterPro" id="IPR021109">
    <property type="entry name" value="Peptidase_aspartic_dom_sf"/>
</dbReference>
<evidence type="ECO:0000313" key="2">
    <source>
        <dbReference type="Proteomes" id="UP000053237"/>
    </source>
</evidence>
<gene>
    <name evidence="1" type="ORF">BN9_023590</name>
</gene>
<dbReference type="AlphaFoldDB" id="A0A024G5I0"/>
<protein>
    <submittedName>
        <fullName evidence="1">Uncharacterized protein</fullName>
    </submittedName>
</protein>
<reference evidence="1 2" key="1">
    <citation type="submission" date="2012-05" db="EMBL/GenBank/DDBJ databases">
        <title>Recombination and specialization in a pathogen metapopulation.</title>
        <authorList>
            <person name="Gardiner A."/>
            <person name="Kemen E."/>
            <person name="Schultz-Larsen T."/>
            <person name="MacLean D."/>
            <person name="Van Oosterhout C."/>
            <person name="Jones J.D.G."/>
        </authorList>
    </citation>
    <scope>NUCLEOTIDE SEQUENCE [LARGE SCALE GENOMIC DNA]</scope>
    <source>
        <strain evidence="1 2">Ac Nc2</strain>
    </source>
</reference>
<accession>A0A024G5I0</accession>
<dbReference type="SUPFAM" id="SSF50630">
    <property type="entry name" value="Acid proteases"/>
    <property type="match status" value="1"/>
</dbReference>
<dbReference type="EMBL" id="CAIX01000021">
    <property type="protein sequence ID" value="CCI41575.1"/>
    <property type="molecule type" value="Genomic_DNA"/>
</dbReference>
<dbReference type="Proteomes" id="UP000053237">
    <property type="component" value="Unassembled WGS sequence"/>
</dbReference>